<reference evidence="1" key="1">
    <citation type="journal article" date="2015" name="Genome Announc.">
        <title>Complete Genome Sequence of the Linear Plasmid pJD12 Hosted by Micrococcus sp. D12, Isolated from a High-Altitude Volcanic Lake in Argentina.</title>
        <authorList>
            <person name="Dib J.R."/>
            <person name="Angelov A."/>
            <person name="Liebl W."/>
            <person name="Dobber J."/>
            <person name="Voget S."/>
            <person name="Schuldes J."/>
            <person name="Gorriti M."/>
            <person name="Farias M.E."/>
            <person name="Meinhardt F."/>
            <person name="Daniel R."/>
        </authorList>
    </citation>
    <scope>NUCLEOTIDE SEQUENCE</scope>
    <source>
        <strain evidence="1">MG-2010-D12</strain>
        <plasmid evidence="1">pJD12</plasmid>
    </source>
</reference>
<gene>
    <name evidence="1" type="ORF">pJD12_700</name>
</gene>
<organism evidence="1">
    <name type="scientific">Micrococcus sp. MG-2010-D12</name>
    <dbReference type="NCBI Taxonomy" id="936902"/>
    <lineage>
        <taxon>Bacteria</taxon>
        <taxon>Bacillati</taxon>
        <taxon>Actinomycetota</taxon>
        <taxon>Actinomycetes</taxon>
        <taxon>Micrococcales</taxon>
        <taxon>Micrococcaceae</taxon>
        <taxon>Micrococcus</taxon>
    </lineage>
</organism>
<proteinExistence type="predicted"/>
<sequence>MTTTPSDPRRPPTVDDAVQQFMSLSQEFLELVPRLQTYTTGLSARASPPVSHVRTTRRVLVLALSLGRKFMTPGEATYLPGLLERVYTERKERIPFALRRPVRTTVQQVSAALRDLYSTGPDVSHADGTTTTAAQAWEQVAYGHVLHPDHEKWSAGNALAWWATSANGAFAVTRLRMLIVLTRSLIEQLDEEGVFDGLGYLENLWINEDLWAEDGSPVDPETGSARGVAGPVW</sequence>
<dbReference type="EMBL" id="KR152226">
    <property type="protein sequence ID" value="AKF15846.1"/>
    <property type="molecule type" value="Genomic_DNA"/>
</dbReference>
<name>A0A0F6WFQ6_9MICC</name>
<dbReference type="RefSeq" id="WP_098471886.1">
    <property type="nucleotide sequence ID" value="NZ_KR152226.1"/>
</dbReference>
<protein>
    <submittedName>
        <fullName evidence="1">Uncharacterized protein</fullName>
    </submittedName>
</protein>
<dbReference type="AlphaFoldDB" id="A0A0F6WFQ6"/>
<accession>A0A0F6WFQ6</accession>
<keyword evidence="1" id="KW-0614">Plasmid</keyword>
<geneLocation type="plasmid" evidence="1">
    <name>pJD12</name>
</geneLocation>
<evidence type="ECO:0000313" key="1">
    <source>
        <dbReference type="EMBL" id="AKF15846.1"/>
    </source>
</evidence>